<name>A0A6M3KGE5_9ZZZZ</name>
<protein>
    <submittedName>
        <fullName evidence="1">Uncharacterized protein</fullName>
    </submittedName>
</protein>
<dbReference type="AlphaFoldDB" id="A0A6M3KGE5"/>
<accession>A0A6M3KGE5</accession>
<dbReference type="EMBL" id="MT142431">
    <property type="protein sequence ID" value="QJA80671.1"/>
    <property type="molecule type" value="Genomic_DNA"/>
</dbReference>
<evidence type="ECO:0000313" key="1">
    <source>
        <dbReference type="EMBL" id="QJA80671.1"/>
    </source>
</evidence>
<gene>
    <name evidence="1" type="ORF">MM415A00680_0002</name>
</gene>
<proteinExistence type="predicted"/>
<sequence>MRVVKRISNLKIIYFQFPDFEKGAGIKSVIKLYGGTESDYIEADGEYVYEKTAADLLRENRDAAIIDNLPSWAVVENAISNIANLVDAKVFILKLARVVYWLAKNQKD</sequence>
<reference evidence="1" key="1">
    <citation type="submission" date="2020-03" db="EMBL/GenBank/DDBJ databases">
        <title>The deep terrestrial virosphere.</title>
        <authorList>
            <person name="Holmfeldt K."/>
            <person name="Nilsson E."/>
            <person name="Simone D."/>
            <person name="Lopez-Fernandez M."/>
            <person name="Wu X."/>
            <person name="de Brujin I."/>
            <person name="Lundin D."/>
            <person name="Andersson A."/>
            <person name="Bertilsson S."/>
            <person name="Dopson M."/>
        </authorList>
    </citation>
    <scope>NUCLEOTIDE SEQUENCE</scope>
    <source>
        <strain evidence="1">MM415A00680</strain>
    </source>
</reference>
<organism evidence="1">
    <name type="scientific">viral metagenome</name>
    <dbReference type="NCBI Taxonomy" id="1070528"/>
    <lineage>
        <taxon>unclassified sequences</taxon>
        <taxon>metagenomes</taxon>
        <taxon>organismal metagenomes</taxon>
    </lineage>
</organism>